<dbReference type="Proteomes" id="UP001603857">
    <property type="component" value="Unassembled WGS sequence"/>
</dbReference>
<protein>
    <submittedName>
        <fullName evidence="2">Uncharacterized protein</fullName>
    </submittedName>
</protein>
<reference evidence="2 3" key="1">
    <citation type="submission" date="2024-08" db="EMBL/GenBank/DDBJ databases">
        <title>Insights into the chromosomal genome structure of Flemingia macrophylla.</title>
        <authorList>
            <person name="Ding Y."/>
            <person name="Zhao Y."/>
            <person name="Bi W."/>
            <person name="Wu M."/>
            <person name="Zhao G."/>
            <person name="Gong Y."/>
            <person name="Li W."/>
            <person name="Zhang P."/>
        </authorList>
    </citation>
    <scope>NUCLEOTIDE SEQUENCE [LARGE SCALE GENOMIC DNA]</scope>
    <source>
        <strain evidence="2">DYQJB</strain>
        <tissue evidence="2">Leaf</tissue>
    </source>
</reference>
<gene>
    <name evidence="2" type="ORF">Fmac_000774</name>
</gene>
<evidence type="ECO:0000256" key="1">
    <source>
        <dbReference type="SAM" id="MobiDB-lite"/>
    </source>
</evidence>
<dbReference type="EMBL" id="JBGMDY010000001">
    <property type="protein sequence ID" value="KAL2346774.1"/>
    <property type="molecule type" value="Genomic_DNA"/>
</dbReference>
<proteinExistence type="predicted"/>
<name>A0ABD1NF71_9FABA</name>
<sequence>MDVPADGVSTSMMHGVHMFSSSTANHVHGVLQVCLPVSEECRGSSSPTRSRSHWPCSDDLRPTTSEDSNLFLKGGAHFFKDPLCTFCVSQFLDKDGVDRGAIPECGAWPELEAVIEGSIGLD</sequence>
<comment type="caution">
    <text evidence="2">The sequence shown here is derived from an EMBL/GenBank/DDBJ whole genome shotgun (WGS) entry which is preliminary data.</text>
</comment>
<keyword evidence="3" id="KW-1185">Reference proteome</keyword>
<feature type="region of interest" description="Disordered" evidence="1">
    <location>
        <begin position="40"/>
        <end position="63"/>
    </location>
</feature>
<accession>A0ABD1NF71</accession>
<organism evidence="2 3">
    <name type="scientific">Flemingia macrophylla</name>
    <dbReference type="NCBI Taxonomy" id="520843"/>
    <lineage>
        <taxon>Eukaryota</taxon>
        <taxon>Viridiplantae</taxon>
        <taxon>Streptophyta</taxon>
        <taxon>Embryophyta</taxon>
        <taxon>Tracheophyta</taxon>
        <taxon>Spermatophyta</taxon>
        <taxon>Magnoliopsida</taxon>
        <taxon>eudicotyledons</taxon>
        <taxon>Gunneridae</taxon>
        <taxon>Pentapetalae</taxon>
        <taxon>rosids</taxon>
        <taxon>fabids</taxon>
        <taxon>Fabales</taxon>
        <taxon>Fabaceae</taxon>
        <taxon>Papilionoideae</taxon>
        <taxon>50 kb inversion clade</taxon>
        <taxon>NPAAA clade</taxon>
        <taxon>indigoferoid/millettioid clade</taxon>
        <taxon>Phaseoleae</taxon>
        <taxon>Flemingia</taxon>
    </lineage>
</organism>
<evidence type="ECO:0000313" key="2">
    <source>
        <dbReference type="EMBL" id="KAL2346774.1"/>
    </source>
</evidence>
<dbReference type="AlphaFoldDB" id="A0ABD1NF71"/>
<evidence type="ECO:0000313" key="3">
    <source>
        <dbReference type="Proteomes" id="UP001603857"/>
    </source>
</evidence>